<dbReference type="OrthoDB" id="2213137at2759"/>
<dbReference type="GO" id="GO:0022857">
    <property type="term" value="F:transmembrane transporter activity"/>
    <property type="evidence" value="ECO:0007669"/>
    <property type="project" value="InterPro"/>
</dbReference>
<feature type="transmembrane region" description="Helical" evidence="3">
    <location>
        <begin position="300"/>
        <end position="324"/>
    </location>
</feature>
<gene>
    <name evidence="4" type="ORF">WOLCODRAFT_145043</name>
</gene>
<feature type="transmembrane region" description="Helical" evidence="3">
    <location>
        <begin position="392"/>
        <end position="416"/>
    </location>
</feature>
<dbReference type="Proteomes" id="UP000218811">
    <property type="component" value="Unassembled WGS sequence"/>
</dbReference>
<dbReference type="SUPFAM" id="SSF103473">
    <property type="entry name" value="MFS general substrate transporter"/>
    <property type="match status" value="1"/>
</dbReference>
<evidence type="ECO:0000256" key="3">
    <source>
        <dbReference type="SAM" id="Phobius"/>
    </source>
</evidence>
<feature type="transmembrane region" description="Helical" evidence="3">
    <location>
        <begin position="276"/>
        <end position="294"/>
    </location>
</feature>
<dbReference type="OMA" id="FANQVWQ"/>
<dbReference type="InterPro" id="IPR036259">
    <property type="entry name" value="MFS_trans_sf"/>
</dbReference>
<feature type="transmembrane region" description="Helical" evidence="3">
    <location>
        <begin position="225"/>
        <end position="245"/>
    </location>
</feature>
<protein>
    <submittedName>
        <fullName evidence="4">MFS general substrate transporter</fullName>
    </submittedName>
</protein>
<feature type="transmembrane region" description="Helical" evidence="3">
    <location>
        <begin position="331"/>
        <end position="351"/>
    </location>
</feature>
<dbReference type="EMBL" id="KB468157">
    <property type="protein sequence ID" value="PCH44557.1"/>
    <property type="molecule type" value="Genomic_DNA"/>
</dbReference>
<sequence length="499" mass="53984">MEPADYDVALELAQFRGESSASHQSDSCSASHLAQNDAHNVQELSAIDSGWKAWRFVICAFTVEAMVWGFGDSFGIFQGKPLSGVYRTIIRSRYVHKDYYTSHPPFSSASAVVIAAVGTSASAIQFGERYPDYMRLCAWFGLGLCVLSLLASSFVSQVGLLVFLQGVCLGIGGGLLYYPILELLPQWFNRRRGLATSIVFSGAGMGGCVFPYLLQAMLDRIGFRWTLRVWALTLLVTVGFAMLGLQPRLPTPKFQHGQSRPRFIHPQMQFIKSAQFWALTLSWYSVSLYIAPYARIISPLSASIALSLFNSSGVVCQLVIGHLVDWLPYTWIMFICSLGSAIAVFTLWGFAHSVPLLFAFAIVFGGLMGGFLSVSPAAAADCAGNKPEQVSMIWACSYLTRSVAAVLGPVIAGILYDMGRASAGSAVSTGWGLYGCGKLEIFVGVCAAATSATTVLTAAARRRSDTTPRAGGAPIRSRKRPFATRGVHTMQNFARDQLA</sequence>
<evidence type="ECO:0000313" key="5">
    <source>
        <dbReference type="Proteomes" id="UP000218811"/>
    </source>
</evidence>
<dbReference type="Gene3D" id="1.20.1250.20">
    <property type="entry name" value="MFS general substrate transporter like domains"/>
    <property type="match status" value="2"/>
</dbReference>
<dbReference type="STRING" id="742152.A0A2H3K7Y8"/>
<feature type="transmembrane region" description="Helical" evidence="3">
    <location>
        <begin position="136"/>
        <end position="155"/>
    </location>
</feature>
<accession>A0A2H3K7Y8</accession>
<keyword evidence="3" id="KW-1133">Transmembrane helix</keyword>
<evidence type="ECO:0000256" key="2">
    <source>
        <dbReference type="ARBA" id="ARBA00006727"/>
    </source>
</evidence>
<proteinExistence type="inferred from homology"/>
<comment type="similarity">
    <text evidence="2">Belongs to the major facilitator superfamily. Monocarboxylate porter (TC 2.A.1.13) family.</text>
</comment>
<dbReference type="Pfam" id="PF07690">
    <property type="entry name" value="MFS_1"/>
    <property type="match status" value="1"/>
</dbReference>
<feature type="transmembrane region" description="Helical" evidence="3">
    <location>
        <begin position="357"/>
        <end position="380"/>
    </location>
</feature>
<dbReference type="AlphaFoldDB" id="A0A2H3K7Y8"/>
<feature type="transmembrane region" description="Helical" evidence="3">
    <location>
        <begin position="106"/>
        <end position="124"/>
    </location>
</feature>
<feature type="transmembrane region" description="Helical" evidence="3">
    <location>
        <begin position="441"/>
        <end position="460"/>
    </location>
</feature>
<name>A0A2H3K7Y8_WOLCO</name>
<feature type="transmembrane region" description="Helical" evidence="3">
    <location>
        <begin position="193"/>
        <end position="213"/>
    </location>
</feature>
<dbReference type="InterPro" id="IPR011701">
    <property type="entry name" value="MFS"/>
</dbReference>
<dbReference type="InterPro" id="IPR050327">
    <property type="entry name" value="Proton-linked_MCT"/>
</dbReference>
<reference evidence="4 5" key="1">
    <citation type="journal article" date="2012" name="Science">
        <title>The Paleozoic origin of enzymatic lignin decomposition reconstructed from 31 fungal genomes.</title>
        <authorList>
            <person name="Floudas D."/>
            <person name="Binder M."/>
            <person name="Riley R."/>
            <person name="Barry K."/>
            <person name="Blanchette R.A."/>
            <person name="Henrissat B."/>
            <person name="Martinez A.T."/>
            <person name="Otillar R."/>
            <person name="Spatafora J.W."/>
            <person name="Yadav J.S."/>
            <person name="Aerts A."/>
            <person name="Benoit I."/>
            <person name="Boyd A."/>
            <person name="Carlson A."/>
            <person name="Copeland A."/>
            <person name="Coutinho P.M."/>
            <person name="de Vries R.P."/>
            <person name="Ferreira P."/>
            <person name="Findley K."/>
            <person name="Foster B."/>
            <person name="Gaskell J."/>
            <person name="Glotzer D."/>
            <person name="Gorecki P."/>
            <person name="Heitman J."/>
            <person name="Hesse C."/>
            <person name="Hori C."/>
            <person name="Igarashi K."/>
            <person name="Jurgens J.A."/>
            <person name="Kallen N."/>
            <person name="Kersten P."/>
            <person name="Kohler A."/>
            <person name="Kuees U."/>
            <person name="Kumar T.K.A."/>
            <person name="Kuo A."/>
            <person name="LaButti K."/>
            <person name="Larrondo L.F."/>
            <person name="Lindquist E."/>
            <person name="Ling A."/>
            <person name="Lombard V."/>
            <person name="Lucas S."/>
            <person name="Lundell T."/>
            <person name="Martin R."/>
            <person name="McLaughlin D.J."/>
            <person name="Morgenstern I."/>
            <person name="Morin E."/>
            <person name="Murat C."/>
            <person name="Nagy L.G."/>
            <person name="Nolan M."/>
            <person name="Ohm R.A."/>
            <person name="Patyshakuliyeva A."/>
            <person name="Rokas A."/>
            <person name="Ruiz-Duenas F.J."/>
            <person name="Sabat G."/>
            <person name="Salamov A."/>
            <person name="Samejima M."/>
            <person name="Schmutz J."/>
            <person name="Slot J.C."/>
            <person name="St John F."/>
            <person name="Stenlid J."/>
            <person name="Sun H."/>
            <person name="Sun S."/>
            <person name="Syed K."/>
            <person name="Tsang A."/>
            <person name="Wiebenga A."/>
            <person name="Young D."/>
            <person name="Pisabarro A."/>
            <person name="Eastwood D.C."/>
            <person name="Martin F."/>
            <person name="Cullen D."/>
            <person name="Grigoriev I.V."/>
            <person name="Hibbett D.S."/>
        </authorList>
    </citation>
    <scope>NUCLEOTIDE SEQUENCE [LARGE SCALE GENOMIC DNA]</scope>
    <source>
        <strain evidence="4 5">MD-104</strain>
    </source>
</reference>
<dbReference type="PANTHER" id="PTHR11360:SF287">
    <property type="entry name" value="MFS MONOCARBOXYLATE TRANSPORTER"/>
    <property type="match status" value="1"/>
</dbReference>
<organism evidence="4 5">
    <name type="scientific">Wolfiporia cocos (strain MD-104)</name>
    <name type="common">Brown rot fungus</name>
    <dbReference type="NCBI Taxonomy" id="742152"/>
    <lineage>
        <taxon>Eukaryota</taxon>
        <taxon>Fungi</taxon>
        <taxon>Dikarya</taxon>
        <taxon>Basidiomycota</taxon>
        <taxon>Agaricomycotina</taxon>
        <taxon>Agaricomycetes</taxon>
        <taxon>Polyporales</taxon>
        <taxon>Phaeolaceae</taxon>
        <taxon>Wolfiporia</taxon>
    </lineage>
</organism>
<keyword evidence="5" id="KW-1185">Reference proteome</keyword>
<dbReference type="PANTHER" id="PTHR11360">
    <property type="entry name" value="MONOCARBOXYLATE TRANSPORTER"/>
    <property type="match status" value="1"/>
</dbReference>
<dbReference type="GO" id="GO:0016020">
    <property type="term" value="C:membrane"/>
    <property type="evidence" value="ECO:0007669"/>
    <property type="project" value="UniProtKB-SubCell"/>
</dbReference>
<comment type="subcellular location">
    <subcellularLocation>
        <location evidence="1">Membrane</location>
        <topology evidence="1">Multi-pass membrane protein</topology>
    </subcellularLocation>
</comment>
<keyword evidence="3" id="KW-0472">Membrane</keyword>
<evidence type="ECO:0000256" key="1">
    <source>
        <dbReference type="ARBA" id="ARBA00004141"/>
    </source>
</evidence>
<evidence type="ECO:0000313" key="4">
    <source>
        <dbReference type="EMBL" id="PCH44557.1"/>
    </source>
</evidence>
<keyword evidence="3" id="KW-0812">Transmembrane</keyword>
<feature type="transmembrane region" description="Helical" evidence="3">
    <location>
        <begin position="53"/>
        <end position="71"/>
    </location>
</feature>
<feature type="transmembrane region" description="Helical" evidence="3">
    <location>
        <begin position="161"/>
        <end position="181"/>
    </location>
</feature>